<evidence type="ECO:0000313" key="1">
    <source>
        <dbReference type="EMBL" id="PKB96196.1"/>
    </source>
</evidence>
<organism evidence="1 2">
    <name type="scientific">Rhizophagus irregularis</name>
    <dbReference type="NCBI Taxonomy" id="588596"/>
    <lineage>
        <taxon>Eukaryota</taxon>
        <taxon>Fungi</taxon>
        <taxon>Fungi incertae sedis</taxon>
        <taxon>Mucoromycota</taxon>
        <taxon>Glomeromycotina</taxon>
        <taxon>Glomeromycetes</taxon>
        <taxon>Glomerales</taxon>
        <taxon>Glomeraceae</taxon>
        <taxon>Rhizophagus</taxon>
    </lineage>
</organism>
<proteinExistence type="predicted"/>
<dbReference type="EMBL" id="LLXJ01004080">
    <property type="protein sequence ID" value="PKB96196.1"/>
    <property type="molecule type" value="Genomic_DNA"/>
</dbReference>
<protein>
    <submittedName>
        <fullName evidence="1">Uncharacterized protein</fullName>
    </submittedName>
</protein>
<feature type="non-terminal residue" evidence="1">
    <location>
        <position position="1"/>
    </location>
</feature>
<name>A0A2N0NNR8_9GLOM</name>
<dbReference type="AlphaFoldDB" id="A0A2N0NNR8"/>
<reference evidence="1 2" key="2">
    <citation type="submission" date="2017-09" db="EMBL/GenBank/DDBJ databases">
        <title>Extensive intraspecific genome diversity in a model arbuscular mycorrhizal fungus.</title>
        <authorList>
            <person name="Chen E.C."/>
            <person name="Morin E."/>
            <person name="Beaudet D."/>
            <person name="Noel J."/>
            <person name="Ndikumana S."/>
            <person name="Charron P."/>
            <person name="St-Onge C."/>
            <person name="Giorgi J."/>
            <person name="Grigoriev I.V."/>
            <person name="Roux C."/>
            <person name="Martin F.M."/>
            <person name="Corradi N."/>
        </authorList>
    </citation>
    <scope>NUCLEOTIDE SEQUENCE [LARGE SCALE GENOMIC DNA]</scope>
    <source>
        <strain evidence="1 2">A5</strain>
    </source>
</reference>
<accession>A0A2N0NNR8</accession>
<reference evidence="1 2" key="1">
    <citation type="submission" date="2016-04" db="EMBL/GenBank/DDBJ databases">
        <title>Genome analyses suggest a sexual origin of heterokaryosis in a supposedly ancient asexual fungus.</title>
        <authorList>
            <person name="Ropars J."/>
            <person name="Sedzielewska K."/>
            <person name="Noel J."/>
            <person name="Charron P."/>
            <person name="Farinelli L."/>
            <person name="Marton T."/>
            <person name="Kruger M."/>
            <person name="Pelin A."/>
            <person name="Brachmann A."/>
            <person name="Corradi N."/>
        </authorList>
    </citation>
    <scope>NUCLEOTIDE SEQUENCE [LARGE SCALE GENOMIC DNA]</scope>
    <source>
        <strain evidence="1 2">A5</strain>
    </source>
</reference>
<sequence length="63" mass="6934">MYGIVSTAVDWIIIKLVSSSFDNNSKGKVDVLLRSLFSSSLPINKAIILTHNDLVEPIKDLFG</sequence>
<dbReference type="Proteomes" id="UP000232722">
    <property type="component" value="Unassembled WGS sequence"/>
</dbReference>
<comment type="caution">
    <text evidence="1">The sequence shown here is derived from an EMBL/GenBank/DDBJ whole genome shotgun (WGS) entry which is preliminary data.</text>
</comment>
<gene>
    <name evidence="1" type="ORF">RhiirA5_367825</name>
</gene>
<evidence type="ECO:0000313" key="2">
    <source>
        <dbReference type="Proteomes" id="UP000232722"/>
    </source>
</evidence>